<keyword evidence="3" id="KW-1185">Reference proteome</keyword>
<evidence type="ECO:0000313" key="2">
    <source>
        <dbReference type="EMBL" id="KAB0583630.1"/>
    </source>
</evidence>
<dbReference type="OrthoDB" id="5348353at2"/>
<dbReference type="AlphaFoldDB" id="A0A643FDK2"/>
<dbReference type="RefSeq" id="WP_151123482.1">
    <property type="nucleotide sequence ID" value="NZ_VZPB01000012.1"/>
</dbReference>
<protein>
    <submittedName>
        <fullName evidence="2">Hemin uptake protein HemP</fullName>
    </submittedName>
</protein>
<comment type="caution">
    <text evidence="2">The sequence shown here is derived from an EMBL/GenBank/DDBJ whole genome shotgun (WGS) entry which is preliminary data.</text>
</comment>
<dbReference type="Proteomes" id="UP000430120">
    <property type="component" value="Unassembled WGS sequence"/>
</dbReference>
<name>A0A643FDK2_IDEDE</name>
<evidence type="ECO:0000256" key="1">
    <source>
        <dbReference type="SAM" id="MobiDB-lite"/>
    </source>
</evidence>
<accession>A0A643FDK2</accession>
<reference evidence="2 3" key="1">
    <citation type="submission" date="2019-09" db="EMBL/GenBank/DDBJ databases">
        <title>Draft genome sequences of 48 bacterial type strains from the CCUG.</title>
        <authorList>
            <person name="Tunovic T."/>
            <person name="Pineiro-Iglesias B."/>
            <person name="Unosson C."/>
            <person name="Inganas E."/>
            <person name="Ohlen M."/>
            <person name="Cardew S."/>
            <person name="Jensie-Markopoulos S."/>
            <person name="Salva-Serra F."/>
            <person name="Jaen-Luchoro D."/>
            <person name="Karlsson R."/>
            <person name="Svensson-Stadler L."/>
            <person name="Chun J."/>
            <person name="Moore E."/>
        </authorList>
    </citation>
    <scope>NUCLEOTIDE SEQUENCE [LARGE SCALE GENOMIC DNA]</scope>
    <source>
        <strain evidence="2 3">CCUG 30977</strain>
    </source>
</reference>
<gene>
    <name evidence="2" type="ORF">F7Q92_07075</name>
</gene>
<organism evidence="2 3">
    <name type="scientific">Ideonella dechloratans</name>
    <dbReference type="NCBI Taxonomy" id="36863"/>
    <lineage>
        <taxon>Bacteria</taxon>
        <taxon>Pseudomonadati</taxon>
        <taxon>Pseudomonadota</taxon>
        <taxon>Betaproteobacteria</taxon>
        <taxon>Burkholderiales</taxon>
        <taxon>Sphaerotilaceae</taxon>
        <taxon>Ideonella</taxon>
    </lineage>
</organism>
<feature type="compositionally biased region" description="Pro residues" evidence="1">
    <location>
        <begin position="1"/>
        <end position="10"/>
    </location>
</feature>
<sequence length="63" mass="6814">MPPPPLPTPAPDEACAAPRPASSTCPQWDSRTLLGQAEQAEIHHGDQVYRLRLTALGKLILTK</sequence>
<feature type="region of interest" description="Disordered" evidence="1">
    <location>
        <begin position="1"/>
        <end position="28"/>
    </location>
</feature>
<dbReference type="Gene3D" id="2.10.70.10">
    <property type="entry name" value="Complement Module, domain 1"/>
    <property type="match status" value="1"/>
</dbReference>
<evidence type="ECO:0000313" key="3">
    <source>
        <dbReference type="Proteomes" id="UP000430120"/>
    </source>
</evidence>
<dbReference type="EMBL" id="VZPB01000012">
    <property type="protein sequence ID" value="KAB0583630.1"/>
    <property type="molecule type" value="Genomic_DNA"/>
</dbReference>
<dbReference type="Pfam" id="PF10636">
    <property type="entry name" value="hemP"/>
    <property type="match status" value="1"/>
</dbReference>
<dbReference type="InterPro" id="IPR019600">
    <property type="entry name" value="Hemin_uptake_protein_HemP"/>
</dbReference>
<proteinExistence type="predicted"/>